<organism evidence="1 2">
    <name type="scientific">Kalanchoe fedtschenkoi</name>
    <name type="common">Lavender scallops</name>
    <name type="synonym">South American air plant</name>
    <dbReference type="NCBI Taxonomy" id="63787"/>
    <lineage>
        <taxon>Eukaryota</taxon>
        <taxon>Viridiplantae</taxon>
        <taxon>Streptophyta</taxon>
        <taxon>Embryophyta</taxon>
        <taxon>Tracheophyta</taxon>
        <taxon>Spermatophyta</taxon>
        <taxon>Magnoliopsida</taxon>
        <taxon>eudicotyledons</taxon>
        <taxon>Gunneridae</taxon>
        <taxon>Pentapetalae</taxon>
        <taxon>Saxifragales</taxon>
        <taxon>Crassulaceae</taxon>
        <taxon>Kalanchoe</taxon>
    </lineage>
</organism>
<dbReference type="Proteomes" id="UP000594263">
    <property type="component" value="Unplaced"/>
</dbReference>
<protein>
    <submittedName>
        <fullName evidence="1">Uncharacterized protein</fullName>
    </submittedName>
</protein>
<sequence>MARYFMDGQPPAYTPVFPVISTAPSTEPELSHHLPSLSLTSEFVADSVMNENRRDPAVDDKSLSSHTPIEVCEAHASAPIVLVRPPAHTSPDREAAEDYKYRPDWNTLCDDSAPDISAIALSELKVPPFALPSHEGAPDVDINPSPLVSHRMANLGLLGLNSGPLSPIRPTFCEKNQWCSVILKAHSNLIPKKHKRFRSFVGLNLSKQKLSHIIPQVSSQVLSRKSQTLTQGLESLPDSNIRNRNRICLKEAEEVVALAKRAGLVCVGGEANIINHIADLESEDGLPEKINQLEISLAQN</sequence>
<dbReference type="Gramene" id="Kaladp0535s0006.1.v1.1">
    <property type="protein sequence ID" value="Kaladp0535s0006.1.v1.1.CDS.1"/>
    <property type="gene ID" value="Kaladp0535s0006.v1.1"/>
</dbReference>
<dbReference type="AlphaFoldDB" id="A0A7N0VCE5"/>
<name>A0A7N0VCE5_KALFE</name>
<dbReference type="EnsemblPlants" id="Kaladp0535s0006.1.v1.1">
    <property type="protein sequence ID" value="Kaladp0535s0006.1.v1.1.CDS.1"/>
    <property type="gene ID" value="Kaladp0535s0006.v1.1"/>
</dbReference>
<reference evidence="1" key="1">
    <citation type="submission" date="2021-01" db="UniProtKB">
        <authorList>
            <consortium name="EnsemblPlants"/>
        </authorList>
    </citation>
    <scope>IDENTIFICATION</scope>
</reference>
<evidence type="ECO:0000313" key="2">
    <source>
        <dbReference type="Proteomes" id="UP000594263"/>
    </source>
</evidence>
<evidence type="ECO:0000313" key="1">
    <source>
        <dbReference type="EnsemblPlants" id="Kaladp0535s0006.1.v1.1.CDS.1"/>
    </source>
</evidence>
<proteinExistence type="predicted"/>
<accession>A0A7N0VCE5</accession>
<keyword evidence="2" id="KW-1185">Reference proteome</keyword>